<dbReference type="GO" id="GO:0006098">
    <property type="term" value="P:pentose-phosphate shunt"/>
    <property type="evidence" value="ECO:0007669"/>
    <property type="project" value="TreeGrafter"/>
</dbReference>
<dbReference type="FunFam" id="3.40.50.970:FF:000045">
    <property type="entry name" value="Transketolase"/>
    <property type="match status" value="1"/>
</dbReference>
<protein>
    <recommendedName>
        <fullName evidence="7">transketolase</fullName>
        <ecNumber evidence="7">2.2.1.1</ecNumber>
    </recommendedName>
</protein>
<dbReference type="InterPro" id="IPR005475">
    <property type="entry name" value="Transketolase-like_Pyr-bd"/>
</dbReference>
<evidence type="ECO:0000256" key="1">
    <source>
        <dbReference type="ARBA" id="ARBA00001913"/>
    </source>
</evidence>
<evidence type="ECO:0000256" key="9">
    <source>
        <dbReference type="ARBA" id="ARBA00022723"/>
    </source>
</evidence>
<feature type="domain" description="Transketolase-like pyrimidine-binding" evidence="14">
    <location>
        <begin position="1"/>
        <end position="171"/>
    </location>
</feature>
<comment type="cofactor">
    <cofactor evidence="1">
        <name>Ca(2+)</name>
        <dbReference type="ChEBI" id="CHEBI:29108"/>
    </cofactor>
</comment>
<keyword evidence="10" id="KW-0106">Calcium</keyword>
<dbReference type="SMART" id="SM00861">
    <property type="entry name" value="Transket_pyr"/>
    <property type="match status" value="1"/>
</dbReference>
<evidence type="ECO:0000259" key="14">
    <source>
        <dbReference type="SMART" id="SM00861"/>
    </source>
</evidence>
<evidence type="ECO:0000256" key="6">
    <source>
        <dbReference type="ARBA" id="ARBA00011738"/>
    </source>
</evidence>
<dbReference type="EMBL" id="LBMM01003312">
    <property type="protein sequence ID" value="KMQ93674.1"/>
    <property type="molecule type" value="Genomic_DNA"/>
</dbReference>
<dbReference type="OrthoDB" id="7635373at2759"/>
<evidence type="ECO:0000313" key="16">
    <source>
        <dbReference type="Proteomes" id="UP000036403"/>
    </source>
</evidence>
<reference evidence="15 16" key="1">
    <citation type="submission" date="2015-04" db="EMBL/GenBank/DDBJ databases">
        <title>Lasius niger genome sequencing.</title>
        <authorList>
            <person name="Konorov E.A."/>
            <person name="Nikitin M.A."/>
            <person name="Kirill M.V."/>
            <person name="Chang P."/>
        </authorList>
    </citation>
    <scope>NUCLEOTIDE SEQUENCE [LARGE SCALE GENOMIC DNA]</scope>
    <source>
        <tissue evidence="15">Whole</tissue>
    </source>
</reference>
<keyword evidence="9" id="KW-0479">Metal-binding</keyword>
<organism evidence="15 16">
    <name type="scientific">Lasius niger</name>
    <name type="common">Black garden ant</name>
    <dbReference type="NCBI Taxonomy" id="67767"/>
    <lineage>
        <taxon>Eukaryota</taxon>
        <taxon>Metazoa</taxon>
        <taxon>Ecdysozoa</taxon>
        <taxon>Arthropoda</taxon>
        <taxon>Hexapoda</taxon>
        <taxon>Insecta</taxon>
        <taxon>Pterygota</taxon>
        <taxon>Neoptera</taxon>
        <taxon>Endopterygota</taxon>
        <taxon>Hymenoptera</taxon>
        <taxon>Apocrita</taxon>
        <taxon>Aculeata</taxon>
        <taxon>Formicoidea</taxon>
        <taxon>Formicidae</taxon>
        <taxon>Formicinae</taxon>
        <taxon>Lasius</taxon>
        <taxon>Lasius</taxon>
    </lineage>
</organism>
<comment type="cofactor">
    <cofactor evidence="5">
        <name>thiamine diphosphate</name>
        <dbReference type="ChEBI" id="CHEBI:58937"/>
    </cofactor>
</comment>
<sequence length="263" mass="28925">MATRVASGKVLKLLSAQYPTLVGGSADLSSSTKAMVDDHDYTKDNPSGRHIHFGVREFSMAAMINGLTLHQGVIGFGSTFLVFSDYQKPALRLAALMKIPSLFIFTHDSIAVGEDGPTHEPVEQLLMLRSIPNFNLIRPADMRETIGAYKVALAAKNYPNAIALTRQDLPQLARSTIDAVSKGAYIISKETNTQLLDLILIATGSEVHLAINVQKMLLRNKINVRVVSMPSTYLFDQQDESYQREILPKNIKRVAIELAISDS</sequence>
<dbReference type="InterPro" id="IPR029061">
    <property type="entry name" value="THDP-binding"/>
</dbReference>
<dbReference type="GO" id="GO:0005829">
    <property type="term" value="C:cytosol"/>
    <property type="evidence" value="ECO:0007669"/>
    <property type="project" value="TreeGrafter"/>
</dbReference>
<keyword evidence="16" id="KW-1185">Reference proteome</keyword>
<dbReference type="SUPFAM" id="SSF52922">
    <property type="entry name" value="TK C-terminal domain-like"/>
    <property type="match status" value="1"/>
</dbReference>
<dbReference type="InterPro" id="IPR033247">
    <property type="entry name" value="Transketolase_fam"/>
</dbReference>
<dbReference type="CDD" id="cd07033">
    <property type="entry name" value="TPP_PYR_DXS_TK_like"/>
    <property type="match status" value="1"/>
</dbReference>
<dbReference type="Proteomes" id="UP000036403">
    <property type="component" value="Unassembled WGS sequence"/>
</dbReference>
<dbReference type="GO" id="GO:0046872">
    <property type="term" value="F:metal ion binding"/>
    <property type="evidence" value="ECO:0007669"/>
    <property type="project" value="UniProtKB-KW"/>
</dbReference>
<evidence type="ECO:0000256" key="8">
    <source>
        <dbReference type="ARBA" id="ARBA00022679"/>
    </source>
</evidence>
<dbReference type="STRING" id="67767.A0A0J7KTV4"/>
<evidence type="ECO:0000256" key="13">
    <source>
        <dbReference type="ARBA" id="ARBA00049473"/>
    </source>
</evidence>
<keyword evidence="8" id="KW-0808">Transferase</keyword>
<evidence type="ECO:0000256" key="11">
    <source>
        <dbReference type="ARBA" id="ARBA00022842"/>
    </source>
</evidence>
<comment type="catalytic activity">
    <reaction evidence="13">
        <text>D-sedoheptulose 7-phosphate + D-glyceraldehyde 3-phosphate = aldehydo-D-ribose 5-phosphate + D-xylulose 5-phosphate</text>
        <dbReference type="Rhea" id="RHEA:10508"/>
        <dbReference type="ChEBI" id="CHEBI:57483"/>
        <dbReference type="ChEBI" id="CHEBI:57737"/>
        <dbReference type="ChEBI" id="CHEBI:58273"/>
        <dbReference type="ChEBI" id="CHEBI:59776"/>
        <dbReference type="EC" id="2.2.1.1"/>
    </reaction>
</comment>
<evidence type="ECO:0000256" key="4">
    <source>
        <dbReference type="ARBA" id="ARBA00001946"/>
    </source>
</evidence>
<comment type="caution">
    <text evidence="15">The sequence shown here is derived from an EMBL/GenBank/DDBJ whole genome shotgun (WGS) entry which is preliminary data.</text>
</comment>
<proteinExistence type="predicted"/>
<evidence type="ECO:0000256" key="10">
    <source>
        <dbReference type="ARBA" id="ARBA00022837"/>
    </source>
</evidence>
<name>A0A0J7KTV4_LASNI</name>
<dbReference type="Pfam" id="PF22613">
    <property type="entry name" value="Transketolase_C_1"/>
    <property type="match status" value="1"/>
</dbReference>
<dbReference type="Pfam" id="PF02779">
    <property type="entry name" value="Transket_pyr"/>
    <property type="match status" value="1"/>
</dbReference>
<dbReference type="EC" id="2.2.1.1" evidence="7"/>
<dbReference type="PANTHER" id="PTHR43522:SF2">
    <property type="entry name" value="TRANSKETOLASE 1-RELATED"/>
    <property type="match status" value="1"/>
</dbReference>
<comment type="cofactor">
    <cofactor evidence="3">
        <name>Co(2+)</name>
        <dbReference type="ChEBI" id="CHEBI:48828"/>
    </cofactor>
</comment>
<keyword evidence="12" id="KW-0786">Thiamine pyrophosphate</keyword>
<dbReference type="InterPro" id="IPR009014">
    <property type="entry name" value="Transketo_C/PFOR_II"/>
</dbReference>
<evidence type="ECO:0000256" key="3">
    <source>
        <dbReference type="ARBA" id="ARBA00001941"/>
    </source>
</evidence>
<comment type="cofactor">
    <cofactor evidence="4">
        <name>Mg(2+)</name>
        <dbReference type="ChEBI" id="CHEBI:18420"/>
    </cofactor>
</comment>
<dbReference type="Gene3D" id="3.40.50.970">
    <property type="match status" value="1"/>
</dbReference>
<dbReference type="PaxDb" id="67767-A0A0J7KTV4"/>
<evidence type="ECO:0000256" key="12">
    <source>
        <dbReference type="ARBA" id="ARBA00023052"/>
    </source>
</evidence>
<dbReference type="PANTHER" id="PTHR43522">
    <property type="entry name" value="TRANSKETOLASE"/>
    <property type="match status" value="1"/>
</dbReference>
<evidence type="ECO:0000256" key="7">
    <source>
        <dbReference type="ARBA" id="ARBA00013152"/>
    </source>
</evidence>
<comment type="subunit">
    <text evidence="6">Homodimer.</text>
</comment>
<evidence type="ECO:0000256" key="5">
    <source>
        <dbReference type="ARBA" id="ARBA00001964"/>
    </source>
</evidence>
<gene>
    <name evidence="15" type="ORF">RF55_6212</name>
</gene>
<dbReference type="AlphaFoldDB" id="A0A0J7KTV4"/>
<dbReference type="GO" id="GO:0004802">
    <property type="term" value="F:transketolase activity"/>
    <property type="evidence" value="ECO:0007669"/>
    <property type="project" value="UniProtKB-EC"/>
</dbReference>
<dbReference type="Gene3D" id="3.40.50.920">
    <property type="match status" value="1"/>
</dbReference>
<dbReference type="SUPFAM" id="SSF52518">
    <property type="entry name" value="Thiamin diphosphate-binding fold (THDP-binding)"/>
    <property type="match status" value="1"/>
</dbReference>
<accession>A0A0J7KTV4</accession>
<keyword evidence="11" id="KW-0460">Magnesium</keyword>
<evidence type="ECO:0000256" key="2">
    <source>
        <dbReference type="ARBA" id="ARBA00001936"/>
    </source>
</evidence>
<evidence type="ECO:0000313" key="15">
    <source>
        <dbReference type="EMBL" id="KMQ93674.1"/>
    </source>
</evidence>
<dbReference type="InterPro" id="IPR055152">
    <property type="entry name" value="Transketolase-like_C_2"/>
</dbReference>
<comment type="cofactor">
    <cofactor evidence="2">
        <name>Mn(2+)</name>
        <dbReference type="ChEBI" id="CHEBI:29035"/>
    </cofactor>
</comment>